<dbReference type="InterPro" id="IPR050905">
    <property type="entry name" value="Plant_NBS-LRR"/>
</dbReference>
<proteinExistence type="predicted"/>
<evidence type="ECO:0000256" key="2">
    <source>
        <dbReference type="SAM" id="Coils"/>
    </source>
</evidence>
<evidence type="ECO:0000256" key="1">
    <source>
        <dbReference type="ARBA" id="ARBA00022821"/>
    </source>
</evidence>
<feature type="domain" description="NB-ARC" evidence="4">
    <location>
        <begin position="161"/>
        <end position="279"/>
    </location>
</feature>
<keyword evidence="5" id="KW-1185">Reference proteome</keyword>
<keyword evidence="1" id="KW-0611">Plant defense</keyword>
<dbReference type="PANTHER" id="PTHR33463">
    <property type="entry name" value="NB-ARC DOMAIN-CONTAINING PROTEIN-RELATED"/>
    <property type="match status" value="1"/>
</dbReference>
<dbReference type="Gene3D" id="3.40.50.300">
    <property type="entry name" value="P-loop containing nucleotide triphosphate hydrolases"/>
    <property type="match status" value="1"/>
</dbReference>
<dbReference type="PANTHER" id="PTHR33463:SF220">
    <property type="entry name" value="NB-ARC DOMAIN-CONTAINING PROTEIN"/>
    <property type="match status" value="1"/>
</dbReference>
<dbReference type="FunFam" id="3.40.50.300:FF:001091">
    <property type="entry name" value="Probable disease resistance protein At1g61300"/>
    <property type="match status" value="1"/>
</dbReference>
<keyword evidence="3" id="KW-1133">Transmembrane helix</keyword>
<dbReference type="Pfam" id="PF00931">
    <property type="entry name" value="NB-ARC"/>
    <property type="match status" value="1"/>
</dbReference>
<dbReference type="GeneID" id="111274505"/>
<dbReference type="KEGG" id="dzi:111274505"/>
<dbReference type="Proteomes" id="UP000515121">
    <property type="component" value="Unplaced"/>
</dbReference>
<sequence>MEIASLVLEVISCLRDCSEGNREYRISICHPERLIRSLKRDTEKLREQRNDVKTRVENAERQQMRPRVQVEGWLRRVEELEAEIDMVVREGEREAQQRCFCNFSPKRLKSSYNLGKQVSKKLKAISELRTELSFVDVADMLPPPLVDEMPLEDTVGMDLNFREVWSYLCDQRVGIIGIYGMGGVGKTTLLRKINNELIGRVGQDFDVVIWAVVSRDLNMEKVQATIGRKLGFPDERWSRMSQEEKSNSIFRVLKTKRFVLLLDDVWEHFDLLRRAVAFPLSSSYFSALFFFLSGSMFSPLNVVYSRVVATLTRDCYMLKSACTVVCC</sequence>
<dbReference type="OrthoDB" id="664960at2759"/>
<dbReference type="InterPro" id="IPR027417">
    <property type="entry name" value="P-loop_NTPase"/>
</dbReference>
<dbReference type="SUPFAM" id="SSF52540">
    <property type="entry name" value="P-loop containing nucleoside triphosphate hydrolases"/>
    <property type="match status" value="1"/>
</dbReference>
<name>A0A6P5WGE4_DURZI</name>
<dbReference type="RefSeq" id="XP_022714927.1">
    <property type="nucleotide sequence ID" value="XM_022859192.1"/>
</dbReference>
<protein>
    <submittedName>
        <fullName evidence="6">Probable disease resistance protein At5g63020</fullName>
    </submittedName>
</protein>
<keyword evidence="3" id="KW-0472">Membrane</keyword>
<evidence type="ECO:0000313" key="5">
    <source>
        <dbReference type="Proteomes" id="UP000515121"/>
    </source>
</evidence>
<dbReference type="InterPro" id="IPR002182">
    <property type="entry name" value="NB-ARC"/>
</dbReference>
<dbReference type="AlphaFoldDB" id="A0A6P5WGE4"/>
<organism evidence="5 6">
    <name type="scientific">Durio zibethinus</name>
    <name type="common">Durian</name>
    <dbReference type="NCBI Taxonomy" id="66656"/>
    <lineage>
        <taxon>Eukaryota</taxon>
        <taxon>Viridiplantae</taxon>
        <taxon>Streptophyta</taxon>
        <taxon>Embryophyta</taxon>
        <taxon>Tracheophyta</taxon>
        <taxon>Spermatophyta</taxon>
        <taxon>Magnoliopsida</taxon>
        <taxon>eudicotyledons</taxon>
        <taxon>Gunneridae</taxon>
        <taxon>Pentapetalae</taxon>
        <taxon>rosids</taxon>
        <taxon>malvids</taxon>
        <taxon>Malvales</taxon>
        <taxon>Malvaceae</taxon>
        <taxon>Helicteroideae</taxon>
        <taxon>Durio</taxon>
    </lineage>
</organism>
<accession>A0A6P5WGE4</accession>
<keyword evidence="2" id="KW-0175">Coiled coil</keyword>
<feature type="coiled-coil region" evidence="2">
    <location>
        <begin position="35"/>
        <end position="97"/>
    </location>
</feature>
<dbReference type="GO" id="GO:0006952">
    <property type="term" value="P:defense response"/>
    <property type="evidence" value="ECO:0007669"/>
    <property type="project" value="UniProtKB-KW"/>
</dbReference>
<dbReference type="PRINTS" id="PR00364">
    <property type="entry name" value="DISEASERSIST"/>
</dbReference>
<reference evidence="6" key="1">
    <citation type="submission" date="2025-08" db="UniProtKB">
        <authorList>
            <consortium name="RefSeq"/>
        </authorList>
    </citation>
    <scope>IDENTIFICATION</scope>
    <source>
        <tissue evidence="6">Fruit stalk</tissue>
    </source>
</reference>
<dbReference type="GO" id="GO:0043531">
    <property type="term" value="F:ADP binding"/>
    <property type="evidence" value="ECO:0007669"/>
    <property type="project" value="InterPro"/>
</dbReference>
<evidence type="ECO:0000313" key="6">
    <source>
        <dbReference type="RefSeq" id="XP_022714927.1"/>
    </source>
</evidence>
<gene>
    <name evidence="6" type="primary">LOC111274505</name>
</gene>
<feature type="transmembrane region" description="Helical" evidence="3">
    <location>
        <begin position="284"/>
        <end position="304"/>
    </location>
</feature>
<evidence type="ECO:0000259" key="4">
    <source>
        <dbReference type="Pfam" id="PF00931"/>
    </source>
</evidence>
<keyword evidence="3" id="KW-0812">Transmembrane</keyword>
<evidence type="ECO:0000256" key="3">
    <source>
        <dbReference type="SAM" id="Phobius"/>
    </source>
</evidence>